<keyword evidence="2" id="KW-1185">Reference proteome</keyword>
<proteinExistence type="predicted"/>
<name>A0A1H2P2N2_9PSED</name>
<dbReference type="Proteomes" id="UP000198600">
    <property type="component" value="Chromosome I"/>
</dbReference>
<organism evidence="1 2">
    <name type="scientific">Pseudomonas mucidolens</name>
    <dbReference type="NCBI Taxonomy" id="46679"/>
    <lineage>
        <taxon>Bacteria</taxon>
        <taxon>Pseudomonadati</taxon>
        <taxon>Pseudomonadota</taxon>
        <taxon>Gammaproteobacteria</taxon>
        <taxon>Pseudomonadales</taxon>
        <taxon>Pseudomonadaceae</taxon>
        <taxon>Pseudomonas</taxon>
    </lineage>
</organism>
<evidence type="ECO:0000313" key="1">
    <source>
        <dbReference type="EMBL" id="SDV11957.1"/>
    </source>
</evidence>
<dbReference type="AlphaFoldDB" id="A0A1H2P2N2"/>
<dbReference type="RefSeq" id="WP_090221598.1">
    <property type="nucleotide sequence ID" value="NZ_LS483433.1"/>
</dbReference>
<dbReference type="OrthoDB" id="6970012at2"/>
<dbReference type="EMBL" id="LT629802">
    <property type="protein sequence ID" value="SDV11957.1"/>
    <property type="molecule type" value="Genomic_DNA"/>
</dbReference>
<sequence length="104" mass="11552">MNPHCLICESSAVLSQDNAKAIVQLFTVLNGFAREWRPPQPSTKNPHPVEPMAWFLQTMTAAVANTASALRASDTFIQDMQKYQFGEFTCLYLPCGARFDAISP</sequence>
<evidence type="ECO:0000313" key="2">
    <source>
        <dbReference type="Proteomes" id="UP000198600"/>
    </source>
</evidence>
<accession>A0A1H2P2N2</accession>
<protein>
    <submittedName>
        <fullName evidence="1">Uncharacterized protein</fullName>
    </submittedName>
</protein>
<gene>
    <name evidence="1" type="ORF">SAMN05216202_5388</name>
</gene>
<reference evidence="2" key="1">
    <citation type="submission" date="2016-10" db="EMBL/GenBank/DDBJ databases">
        <authorList>
            <person name="Varghese N."/>
            <person name="Submissions S."/>
        </authorList>
    </citation>
    <scope>NUCLEOTIDE SEQUENCE [LARGE SCALE GENOMIC DNA]</scope>
    <source>
        <strain evidence="2">LMG 2223</strain>
    </source>
</reference>